<reference evidence="2" key="1">
    <citation type="submission" date="2021-01" db="EMBL/GenBank/DDBJ databases">
        <authorList>
            <person name="Corre E."/>
            <person name="Pelletier E."/>
            <person name="Niang G."/>
            <person name="Scheremetjew M."/>
            <person name="Finn R."/>
            <person name="Kale V."/>
            <person name="Holt S."/>
            <person name="Cochrane G."/>
            <person name="Meng A."/>
            <person name="Brown T."/>
            <person name="Cohen L."/>
        </authorList>
    </citation>
    <scope>NUCLEOTIDE SEQUENCE</scope>
    <source>
        <strain evidence="2">CCMP1594</strain>
    </source>
</reference>
<dbReference type="PANTHER" id="PTHR10438">
    <property type="entry name" value="THIOREDOXIN"/>
    <property type="match status" value="1"/>
</dbReference>
<protein>
    <recommendedName>
        <fullName evidence="1">Thioredoxin domain-containing protein</fullName>
    </recommendedName>
</protein>
<dbReference type="SUPFAM" id="SSF52833">
    <property type="entry name" value="Thioredoxin-like"/>
    <property type="match status" value="1"/>
</dbReference>
<dbReference type="PROSITE" id="PS51352">
    <property type="entry name" value="THIOREDOXIN_2"/>
    <property type="match status" value="1"/>
</dbReference>
<gene>
    <name evidence="2" type="ORF">EGYM00163_LOCUS887</name>
</gene>
<name>A0A7S4FDK7_9EUGL</name>
<dbReference type="EMBL" id="HBJA01002843">
    <property type="protein sequence ID" value="CAE0789773.1"/>
    <property type="molecule type" value="Transcribed_RNA"/>
</dbReference>
<evidence type="ECO:0000259" key="1">
    <source>
        <dbReference type="PROSITE" id="PS51352"/>
    </source>
</evidence>
<dbReference type="PANTHER" id="PTHR10438:SF468">
    <property type="entry name" value="THIOREDOXIN-1-RELATED"/>
    <property type="match status" value="1"/>
</dbReference>
<evidence type="ECO:0000313" key="2">
    <source>
        <dbReference type="EMBL" id="CAE0789773.1"/>
    </source>
</evidence>
<organism evidence="2">
    <name type="scientific">Eutreptiella gymnastica</name>
    <dbReference type="NCBI Taxonomy" id="73025"/>
    <lineage>
        <taxon>Eukaryota</taxon>
        <taxon>Discoba</taxon>
        <taxon>Euglenozoa</taxon>
        <taxon>Euglenida</taxon>
        <taxon>Spirocuta</taxon>
        <taxon>Euglenophyceae</taxon>
        <taxon>Eutreptiales</taxon>
        <taxon>Eutreptiaceae</taxon>
        <taxon>Eutreptiella</taxon>
    </lineage>
</organism>
<dbReference type="InterPro" id="IPR050620">
    <property type="entry name" value="Thioredoxin_H-type-like"/>
</dbReference>
<feature type="domain" description="Thioredoxin" evidence="1">
    <location>
        <begin position="1"/>
        <end position="121"/>
    </location>
</feature>
<dbReference type="InterPro" id="IPR013766">
    <property type="entry name" value="Thioredoxin_domain"/>
</dbReference>
<dbReference type="Pfam" id="PF00085">
    <property type="entry name" value="Thioredoxin"/>
    <property type="match status" value="1"/>
</dbReference>
<dbReference type="Gene3D" id="3.40.30.10">
    <property type="entry name" value="Glutaredoxin"/>
    <property type="match status" value="1"/>
</dbReference>
<dbReference type="InterPro" id="IPR036249">
    <property type="entry name" value="Thioredoxin-like_sf"/>
</dbReference>
<dbReference type="AlphaFoldDB" id="A0A7S4FDK7"/>
<proteinExistence type="predicted"/>
<accession>A0A7S4FDK7</accession>
<dbReference type="CDD" id="cd02947">
    <property type="entry name" value="TRX_family"/>
    <property type="match status" value="1"/>
</dbReference>
<sequence length="149" mass="16759">MSDDGDNEVEESTRPLKVKDDEQFKQLVADPERLVVLVLVAPWCEICIAMQPQLEEIAQQPEYERVQFLTADVDAMPDIGRQFKLQSLPTIKYLLKGEEIVPGFSGSNVEKYKTFLEKAFNKRNEVMAEYDAAKAAQEEGGGGEEGEDD</sequence>